<proteinExistence type="predicted"/>
<sequence>PDAGPNANRSYIPQLIPQGVDPAKVDTKMFYNYVPNTIKTRKRTSPPQLRRLEAVF</sequence>
<evidence type="ECO:0000313" key="1">
    <source>
        <dbReference type="EMBL" id="KAI0046234.1"/>
    </source>
</evidence>
<gene>
    <name evidence="1" type="ORF">FA95DRAFT_1450881</name>
</gene>
<protein>
    <submittedName>
        <fullName evidence="1">Uncharacterized protein</fullName>
    </submittedName>
</protein>
<accession>A0ACB8RQ00</accession>
<dbReference type="EMBL" id="MU275930">
    <property type="protein sequence ID" value="KAI0046234.1"/>
    <property type="molecule type" value="Genomic_DNA"/>
</dbReference>
<keyword evidence="2" id="KW-1185">Reference proteome</keyword>
<organism evidence="1 2">
    <name type="scientific">Auriscalpium vulgare</name>
    <dbReference type="NCBI Taxonomy" id="40419"/>
    <lineage>
        <taxon>Eukaryota</taxon>
        <taxon>Fungi</taxon>
        <taxon>Dikarya</taxon>
        <taxon>Basidiomycota</taxon>
        <taxon>Agaricomycotina</taxon>
        <taxon>Agaricomycetes</taxon>
        <taxon>Russulales</taxon>
        <taxon>Auriscalpiaceae</taxon>
        <taxon>Auriscalpium</taxon>
    </lineage>
</organism>
<reference evidence="1" key="2">
    <citation type="journal article" date="2022" name="New Phytol.">
        <title>Evolutionary transition to the ectomycorrhizal habit in the genomes of a hyperdiverse lineage of mushroom-forming fungi.</title>
        <authorList>
            <person name="Looney B."/>
            <person name="Miyauchi S."/>
            <person name="Morin E."/>
            <person name="Drula E."/>
            <person name="Courty P.E."/>
            <person name="Kohler A."/>
            <person name="Kuo A."/>
            <person name="LaButti K."/>
            <person name="Pangilinan J."/>
            <person name="Lipzen A."/>
            <person name="Riley R."/>
            <person name="Andreopoulos W."/>
            <person name="He G."/>
            <person name="Johnson J."/>
            <person name="Nolan M."/>
            <person name="Tritt A."/>
            <person name="Barry K.W."/>
            <person name="Grigoriev I.V."/>
            <person name="Nagy L.G."/>
            <person name="Hibbett D."/>
            <person name="Henrissat B."/>
            <person name="Matheny P.B."/>
            <person name="Labbe J."/>
            <person name="Martin F.M."/>
        </authorList>
    </citation>
    <scope>NUCLEOTIDE SEQUENCE</scope>
    <source>
        <strain evidence="1">FP105234-sp</strain>
    </source>
</reference>
<reference evidence="1" key="1">
    <citation type="submission" date="2021-02" db="EMBL/GenBank/DDBJ databases">
        <authorList>
            <consortium name="DOE Joint Genome Institute"/>
            <person name="Ahrendt S."/>
            <person name="Looney B.P."/>
            <person name="Miyauchi S."/>
            <person name="Morin E."/>
            <person name="Drula E."/>
            <person name="Courty P.E."/>
            <person name="Chicoki N."/>
            <person name="Fauchery L."/>
            <person name="Kohler A."/>
            <person name="Kuo A."/>
            <person name="Labutti K."/>
            <person name="Pangilinan J."/>
            <person name="Lipzen A."/>
            <person name="Riley R."/>
            <person name="Andreopoulos W."/>
            <person name="He G."/>
            <person name="Johnson J."/>
            <person name="Barry K.W."/>
            <person name="Grigoriev I.V."/>
            <person name="Nagy L."/>
            <person name="Hibbett D."/>
            <person name="Henrissat B."/>
            <person name="Matheny P.B."/>
            <person name="Labbe J."/>
            <person name="Martin F."/>
        </authorList>
    </citation>
    <scope>NUCLEOTIDE SEQUENCE</scope>
    <source>
        <strain evidence="1">FP105234-sp</strain>
    </source>
</reference>
<comment type="caution">
    <text evidence="1">The sequence shown here is derived from an EMBL/GenBank/DDBJ whole genome shotgun (WGS) entry which is preliminary data.</text>
</comment>
<name>A0ACB8RQ00_9AGAM</name>
<feature type="non-terminal residue" evidence="1">
    <location>
        <position position="56"/>
    </location>
</feature>
<dbReference type="Proteomes" id="UP000814033">
    <property type="component" value="Unassembled WGS sequence"/>
</dbReference>
<evidence type="ECO:0000313" key="2">
    <source>
        <dbReference type="Proteomes" id="UP000814033"/>
    </source>
</evidence>
<feature type="non-terminal residue" evidence="1">
    <location>
        <position position="1"/>
    </location>
</feature>